<dbReference type="RefSeq" id="WP_132985717.1">
    <property type="nucleotide sequence ID" value="NZ_BMME01000001.1"/>
</dbReference>
<dbReference type="Proteomes" id="UP000599009">
    <property type="component" value="Unassembled WGS sequence"/>
</dbReference>
<dbReference type="PANTHER" id="PTHR47396:SF1">
    <property type="entry name" value="ATP-DEPENDENT HELICASE IRC3-RELATED"/>
    <property type="match status" value="1"/>
</dbReference>
<dbReference type="InterPro" id="IPR027417">
    <property type="entry name" value="P-loop_NTPase"/>
</dbReference>
<proteinExistence type="predicted"/>
<keyword evidence="3" id="KW-1185">Reference proteome</keyword>
<sequence>MNATASDPLILAKALTRRTEQLCIGLESGAADLYDLVTPTTAELLHWWFGEDACQTRAFNFHLGQRQAILNTIVAHEVLGTLDLKHLYEQVCAEALLVGDRLAELSLPKHAHPKYCLKMATGTGKTWVLQALLVWQMLNRTAALDEGIDDPRFTRRFLIVAPGLIVYERLLDAFIGKERETGGRDFSTSDTERYGELFVPPAYRERVRQFVQGNFCMKQDIGLKATGNGMVAVTNWHLLQEVGDELAAAEAEEEDEELVAAGIVPEPHDVVRQVLPVVPGRATGNSLEVLDNRWARGRVIAFLQALPDLMVFNDEAHHIHDLKKAGEADEVEWQKSLSRIAEGKGRRFVQMDFSATPYNERSGRGRNAASTRVWFPHIVVDFDLKAAMRAGLVKSLVLDKRREVGAMPLDALDFKAERDDDGTLRLSEGQRVMLRAGLQKLKRLEQDFATIDPARHPKMLVVCEDTTVSPLVSRFLVDEGLHEEDVLTVDSGKKAELGEKDWAPLRQRLFDVDHHAQPRVIVSVLMLREGFDVNNICVIVPLRASGAQILLEQTIGRGLRLMWRDAEFDDIKRENRERINRGEEPASLIDILSIVEHPRFEQFYDDLMRDGLVGTTGDGDDGDSTIGDLVTAELREGFEAWDFAIPFILREADDALEHLPIDIGELQPFTQMPRAALSMLLGKGDTFVSQDLQSSTLFGDYRVEGSVMNVSGYNEYLSRLTRRVGQALSNPLPRGNRIAEHLATPYMQVESAVLAQALDDYVRDRLFQESFEPFEDENWRLLLLQPVIDHIVKVFGLALVRSEEHSTIGETEVRHRRLSEVDRITVRETTSMEVAKCIYPRQGWPARSGGLERAFIEWCQEDASVEAFCKLSENRHDFARLRYVREDGLPAFYFPDFMVRTVDAIYMVETKAQQQTSHPNVQRKRKAAATWCGRINELSPYDRDGREWHYALVGESLFEDWRGKHARMADLLAFCRIRSVAGRADQGSLAI</sequence>
<dbReference type="InterPro" id="IPR050742">
    <property type="entry name" value="Helicase_Restrict-Modif_Enz"/>
</dbReference>
<reference evidence="3" key="1">
    <citation type="journal article" date="2019" name="Int. J. Syst. Evol. Microbiol.">
        <title>The Global Catalogue of Microorganisms (GCM) 10K type strain sequencing project: providing services to taxonomists for standard genome sequencing and annotation.</title>
        <authorList>
            <consortium name="The Broad Institute Genomics Platform"/>
            <consortium name="The Broad Institute Genome Sequencing Center for Infectious Disease"/>
            <person name="Wu L."/>
            <person name="Ma J."/>
        </authorList>
    </citation>
    <scope>NUCLEOTIDE SEQUENCE [LARGE SCALE GENOMIC DNA]</scope>
    <source>
        <strain evidence="3">CGMCC 1.8985</strain>
    </source>
</reference>
<dbReference type="PANTHER" id="PTHR47396">
    <property type="entry name" value="TYPE I RESTRICTION ENZYME ECOKI R PROTEIN"/>
    <property type="match status" value="1"/>
</dbReference>
<evidence type="ECO:0000313" key="2">
    <source>
        <dbReference type="EMBL" id="GGJ97836.1"/>
    </source>
</evidence>
<gene>
    <name evidence="2" type="ORF">GCM10011394_03450</name>
</gene>
<dbReference type="EMBL" id="BMME01000001">
    <property type="protein sequence ID" value="GGJ97836.1"/>
    <property type="molecule type" value="Genomic_DNA"/>
</dbReference>
<dbReference type="SUPFAM" id="SSF52540">
    <property type="entry name" value="P-loop containing nucleoside triphosphate hydrolases"/>
    <property type="match status" value="1"/>
</dbReference>
<comment type="caution">
    <text evidence="2">The sequence shown here is derived from an EMBL/GenBank/DDBJ whole genome shotgun (WGS) entry which is preliminary data.</text>
</comment>
<dbReference type="Pfam" id="PF04851">
    <property type="entry name" value="ResIII"/>
    <property type="match status" value="1"/>
</dbReference>
<dbReference type="Gene3D" id="3.40.50.300">
    <property type="entry name" value="P-loop containing nucleotide triphosphate hydrolases"/>
    <property type="match status" value="2"/>
</dbReference>
<protein>
    <recommendedName>
        <fullName evidence="1">Helicase/UvrB N-terminal domain-containing protein</fullName>
    </recommendedName>
</protein>
<accession>A0ABQ2E7B0</accession>
<feature type="domain" description="Helicase/UvrB N-terminal" evidence="1">
    <location>
        <begin position="77"/>
        <end position="175"/>
    </location>
</feature>
<evidence type="ECO:0000259" key="1">
    <source>
        <dbReference type="Pfam" id="PF04851"/>
    </source>
</evidence>
<evidence type="ECO:0000313" key="3">
    <source>
        <dbReference type="Proteomes" id="UP000599009"/>
    </source>
</evidence>
<organism evidence="2 3">
    <name type="scientific">Luteimonas terricola</name>
    <dbReference type="NCBI Taxonomy" id="645597"/>
    <lineage>
        <taxon>Bacteria</taxon>
        <taxon>Pseudomonadati</taxon>
        <taxon>Pseudomonadota</taxon>
        <taxon>Gammaproteobacteria</taxon>
        <taxon>Lysobacterales</taxon>
        <taxon>Lysobacteraceae</taxon>
        <taxon>Luteimonas</taxon>
    </lineage>
</organism>
<dbReference type="InterPro" id="IPR006935">
    <property type="entry name" value="Helicase/UvrB_N"/>
</dbReference>
<name>A0ABQ2E7B0_9GAMM</name>